<keyword evidence="2 6" id="KW-0698">rRNA processing</keyword>
<proteinExistence type="inferred from homology"/>
<feature type="binding site" evidence="6">
    <location>
        <position position="152"/>
    </location>
    <ligand>
        <name>S-adenosyl-L-methionine</name>
        <dbReference type="ChEBI" id="CHEBI:59789"/>
    </ligand>
</feature>
<dbReference type="NCBIfam" id="TIGR00138">
    <property type="entry name" value="rsmG_gidB"/>
    <property type="match status" value="1"/>
</dbReference>
<comment type="similarity">
    <text evidence="6">Belongs to the methyltransferase superfamily. RNA methyltransferase RsmG family.</text>
</comment>
<evidence type="ECO:0000256" key="1">
    <source>
        <dbReference type="ARBA" id="ARBA00022490"/>
    </source>
</evidence>
<comment type="caution">
    <text evidence="7">The sequence shown here is derived from an EMBL/GenBank/DDBJ whole genome shotgun (WGS) entry which is preliminary data.</text>
</comment>
<evidence type="ECO:0000313" key="7">
    <source>
        <dbReference type="EMBL" id="GAA3963109.1"/>
    </source>
</evidence>
<dbReference type="HAMAP" id="MF_00074">
    <property type="entry name" value="16SrRNA_methyltr_G"/>
    <property type="match status" value="1"/>
</dbReference>
<evidence type="ECO:0000313" key="8">
    <source>
        <dbReference type="Proteomes" id="UP001501337"/>
    </source>
</evidence>
<dbReference type="Pfam" id="PF02527">
    <property type="entry name" value="GidB"/>
    <property type="match status" value="1"/>
</dbReference>
<evidence type="ECO:0000256" key="3">
    <source>
        <dbReference type="ARBA" id="ARBA00022603"/>
    </source>
</evidence>
<dbReference type="EC" id="2.1.1.170" evidence="6"/>
<organism evidence="7 8">
    <name type="scientific">Allohahella marinimesophila</name>
    <dbReference type="NCBI Taxonomy" id="1054972"/>
    <lineage>
        <taxon>Bacteria</taxon>
        <taxon>Pseudomonadati</taxon>
        <taxon>Pseudomonadota</taxon>
        <taxon>Gammaproteobacteria</taxon>
        <taxon>Oceanospirillales</taxon>
        <taxon>Hahellaceae</taxon>
        <taxon>Allohahella</taxon>
    </lineage>
</organism>
<comment type="subcellular location">
    <subcellularLocation>
        <location evidence="6">Cytoplasm</location>
    </subcellularLocation>
</comment>
<dbReference type="PIRSF" id="PIRSF003078">
    <property type="entry name" value="GidB"/>
    <property type="match status" value="1"/>
</dbReference>
<dbReference type="RefSeq" id="WP_344806071.1">
    <property type="nucleotide sequence ID" value="NZ_BAABBO010000009.1"/>
</dbReference>
<comment type="catalytic activity">
    <reaction evidence="6">
        <text>guanosine(527) in 16S rRNA + S-adenosyl-L-methionine = N(7)-methylguanosine(527) in 16S rRNA + S-adenosyl-L-homocysteine</text>
        <dbReference type="Rhea" id="RHEA:42732"/>
        <dbReference type="Rhea" id="RHEA-COMP:10209"/>
        <dbReference type="Rhea" id="RHEA-COMP:10210"/>
        <dbReference type="ChEBI" id="CHEBI:57856"/>
        <dbReference type="ChEBI" id="CHEBI:59789"/>
        <dbReference type="ChEBI" id="CHEBI:74269"/>
        <dbReference type="ChEBI" id="CHEBI:74480"/>
        <dbReference type="EC" id="2.1.1.170"/>
    </reaction>
</comment>
<dbReference type="InterPro" id="IPR003682">
    <property type="entry name" value="rRNA_ssu_MeTfrase_G"/>
</dbReference>
<dbReference type="PANTHER" id="PTHR31760:SF0">
    <property type="entry name" value="S-ADENOSYL-L-METHIONINE-DEPENDENT METHYLTRANSFERASES SUPERFAMILY PROTEIN"/>
    <property type="match status" value="1"/>
</dbReference>
<dbReference type="SUPFAM" id="SSF53335">
    <property type="entry name" value="S-adenosyl-L-methionine-dependent methyltransferases"/>
    <property type="match status" value="1"/>
</dbReference>
<gene>
    <name evidence="6 7" type="primary">rsmG</name>
    <name evidence="7" type="ORF">GCM10022278_21190</name>
</gene>
<dbReference type="EMBL" id="BAABBO010000009">
    <property type="protein sequence ID" value="GAA3963109.1"/>
    <property type="molecule type" value="Genomic_DNA"/>
</dbReference>
<comment type="caution">
    <text evidence="6">Lacks conserved residue(s) required for the propagation of feature annotation.</text>
</comment>
<evidence type="ECO:0000256" key="4">
    <source>
        <dbReference type="ARBA" id="ARBA00022679"/>
    </source>
</evidence>
<keyword evidence="8" id="KW-1185">Reference proteome</keyword>
<feature type="binding site" evidence="6">
    <location>
        <begin position="137"/>
        <end position="138"/>
    </location>
    <ligand>
        <name>S-adenosyl-L-methionine</name>
        <dbReference type="ChEBI" id="CHEBI:59789"/>
    </ligand>
</feature>
<keyword evidence="1 6" id="KW-0963">Cytoplasm</keyword>
<dbReference type="PANTHER" id="PTHR31760">
    <property type="entry name" value="S-ADENOSYL-L-METHIONINE-DEPENDENT METHYLTRANSFERASES SUPERFAMILY PROTEIN"/>
    <property type="match status" value="1"/>
</dbReference>
<evidence type="ECO:0000256" key="6">
    <source>
        <dbReference type="HAMAP-Rule" id="MF_00074"/>
    </source>
</evidence>
<comment type="function">
    <text evidence="6">Specifically methylates the N7 position of guanine in position 527 of 16S rRNA.</text>
</comment>
<evidence type="ECO:0000256" key="2">
    <source>
        <dbReference type="ARBA" id="ARBA00022552"/>
    </source>
</evidence>
<dbReference type="Gene3D" id="3.40.50.150">
    <property type="entry name" value="Vaccinia Virus protein VP39"/>
    <property type="match status" value="1"/>
</dbReference>
<keyword evidence="3 6" id="KW-0489">Methyltransferase</keyword>
<dbReference type="InterPro" id="IPR029063">
    <property type="entry name" value="SAM-dependent_MTases_sf"/>
</dbReference>
<sequence length="219" mass="24366">MQQQTAETLLRTGVDQLGLSLSEAQIQQLLQYLALLDRWNTAYNLTAVRQPRDQVVRHLLDSLSVLPALSDFEKNSPKGLSCVDVGTGAGIPGLILALVMPGTRWILLDSNGKKTRFLVQCCHTLGLNNVQVIHGRLENFSPTVPIDIVISRAFTQLRQMTAWLVHPDLQAAKLLAMKGQLPQAEIDELPLPWVVERVDQLQVPFLEEARHLLVLGKTD</sequence>
<reference evidence="8" key="1">
    <citation type="journal article" date="2019" name="Int. J. Syst. Evol. Microbiol.">
        <title>The Global Catalogue of Microorganisms (GCM) 10K type strain sequencing project: providing services to taxonomists for standard genome sequencing and annotation.</title>
        <authorList>
            <consortium name="The Broad Institute Genomics Platform"/>
            <consortium name="The Broad Institute Genome Sequencing Center for Infectious Disease"/>
            <person name="Wu L."/>
            <person name="Ma J."/>
        </authorList>
    </citation>
    <scope>NUCLEOTIDE SEQUENCE [LARGE SCALE GENOMIC DNA]</scope>
    <source>
        <strain evidence="8">JCM 17555</strain>
    </source>
</reference>
<name>A0ABP7PBX2_9GAMM</name>
<keyword evidence="4 6" id="KW-0808">Transferase</keyword>
<protein>
    <recommendedName>
        <fullName evidence="6">Ribosomal RNA small subunit methyltransferase G</fullName>
        <ecNumber evidence="6">2.1.1.170</ecNumber>
    </recommendedName>
    <alternativeName>
        <fullName evidence="6">16S rRNA 7-methylguanosine methyltransferase</fullName>
        <shortName evidence="6">16S rRNA m7G methyltransferase</shortName>
    </alternativeName>
</protein>
<feature type="binding site" evidence="6">
    <location>
        <position position="86"/>
    </location>
    <ligand>
        <name>S-adenosyl-L-methionine</name>
        <dbReference type="ChEBI" id="CHEBI:59789"/>
    </ligand>
</feature>
<evidence type="ECO:0000256" key="5">
    <source>
        <dbReference type="ARBA" id="ARBA00022691"/>
    </source>
</evidence>
<keyword evidence="5 6" id="KW-0949">S-adenosyl-L-methionine</keyword>
<accession>A0ABP7PBX2</accession>
<dbReference type="Proteomes" id="UP001501337">
    <property type="component" value="Unassembled WGS sequence"/>
</dbReference>